<accession>A0AC35FQ63</accession>
<dbReference type="WBParaSite" id="PS1159_v2.g1920.t1">
    <property type="protein sequence ID" value="PS1159_v2.g1920.t1"/>
    <property type="gene ID" value="PS1159_v2.g1920"/>
</dbReference>
<name>A0AC35FQ63_9BILA</name>
<dbReference type="Proteomes" id="UP000887580">
    <property type="component" value="Unplaced"/>
</dbReference>
<evidence type="ECO:0000313" key="2">
    <source>
        <dbReference type="WBParaSite" id="PS1159_v2.g1920.t1"/>
    </source>
</evidence>
<proteinExistence type="predicted"/>
<organism evidence="1 2">
    <name type="scientific">Panagrolaimus sp. PS1159</name>
    <dbReference type="NCBI Taxonomy" id="55785"/>
    <lineage>
        <taxon>Eukaryota</taxon>
        <taxon>Metazoa</taxon>
        <taxon>Ecdysozoa</taxon>
        <taxon>Nematoda</taxon>
        <taxon>Chromadorea</taxon>
        <taxon>Rhabditida</taxon>
        <taxon>Tylenchina</taxon>
        <taxon>Panagrolaimomorpha</taxon>
        <taxon>Panagrolaimoidea</taxon>
        <taxon>Panagrolaimidae</taxon>
        <taxon>Panagrolaimus</taxon>
    </lineage>
</organism>
<reference evidence="2" key="1">
    <citation type="submission" date="2022-11" db="UniProtKB">
        <authorList>
            <consortium name="WormBaseParasite"/>
        </authorList>
    </citation>
    <scope>IDENTIFICATION</scope>
</reference>
<sequence length="80" mass="8909">MGNMADQLVQLDQGKKVKRWTIEKKLGEGAFGAVYKVSDKTGTYTLKVEGVNEPIQLLKMEVLVLNELSKAGGRHFCKIE</sequence>
<evidence type="ECO:0000313" key="1">
    <source>
        <dbReference type="Proteomes" id="UP000887580"/>
    </source>
</evidence>
<protein>
    <submittedName>
        <fullName evidence="2">Protein kinase domain-containing protein</fullName>
    </submittedName>
</protein>